<protein>
    <submittedName>
        <fullName evidence="1">Uncharacterized protein</fullName>
    </submittedName>
</protein>
<dbReference type="EMBL" id="OZ019898">
    <property type="protein sequence ID" value="CAK9229506.1"/>
    <property type="molecule type" value="Genomic_DNA"/>
</dbReference>
<keyword evidence="2" id="KW-1185">Reference proteome</keyword>
<accession>A0ABP0UVG0</accession>
<dbReference type="Proteomes" id="UP001497512">
    <property type="component" value="Chromosome 6"/>
</dbReference>
<name>A0ABP0UVG0_9BRYO</name>
<evidence type="ECO:0000313" key="1">
    <source>
        <dbReference type="EMBL" id="CAK9229506.1"/>
    </source>
</evidence>
<dbReference type="PANTHER" id="PTHR37251:SF1">
    <property type="entry name" value="MITOCHONDRIAL IMPORT RECEPTOR SUBUNIT TOM5 HOMOLOG"/>
    <property type="match status" value="1"/>
</dbReference>
<dbReference type="InterPro" id="IPR034553">
    <property type="entry name" value="TOM5_viridi"/>
</dbReference>
<reference evidence="1" key="1">
    <citation type="submission" date="2024-02" db="EMBL/GenBank/DDBJ databases">
        <authorList>
            <consortium name="ELIXIR-Norway"/>
            <consortium name="Elixir Norway"/>
        </authorList>
    </citation>
    <scope>NUCLEOTIDE SEQUENCE</scope>
</reference>
<sequence length="53" mass="5995">MANQTVFQKLKSRWIAETKDEEKVAAHLRLLRAAALFAGSVFLMRNFGDLMAV</sequence>
<dbReference type="PANTHER" id="PTHR37251">
    <property type="entry name" value="MITOCHONDRIAL IMPORT RECEPTOR SUBUNIT TOM5 HOMOLOG"/>
    <property type="match status" value="1"/>
</dbReference>
<organism evidence="1 2">
    <name type="scientific">Sphagnum troendelagicum</name>
    <dbReference type="NCBI Taxonomy" id="128251"/>
    <lineage>
        <taxon>Eukaryota</taxon>
        <taxon>Viridiplantae</taxon>
        <taxon>Streptophyta</taxon>
        <taxon>Embryophyta</taxon>
        <taxon>Bryophyta</taxon>
        <taxon>Sphagnophytina</taxon>
        <taxon>Sphagnopsida</taxon>
        <taxon>Sphagnales</taxon>
        <taxon>Sphagnaceae</taxon>
        <taxon>Sphagnum</taxon>
    </lineage>
</organism>
<gene>
    <name evidence="1" type="ORF">CSSPTR1EN2_LOCUS19767</name>
</gene>
<evidence type="ECO:0000313" key="2">
    <source>
        <dbReference type="Proteomes" id="UP001497512"/>
    </source>
</evidence>
<proteinExistence type="predicted"/>